<evidence type="ECO:0000256" key="1">
    <source>
        <dbReference type="SAM" id="Phobius"/>
    </source>
</evidence>
<dbReference type="OrthoDB" id="4334617at2"/>
<feature type="transmembrane region" description="Helical" evidence="1">
    <location>
        <begin position="35"/>
        <end position="58"/>
    </location>
</feature>
<keyword evidence="1" id="KW-1133">Transmembrane helix</keyword>
<keyword evidence="1" id="KW-0812">Transmembrane</keyword>
<keyword evidence="3" id="KW-1185">Reference proteome</keyword>
<sequence length="65" mass="7587">MNLTRSEKHLPRLRFAIRHPFRTLRRNHGKVVERTGFGLGQLAGIGTFVIVVLGWLTFQYLSYYP</sequence>
<dbReference type="RefSeq" id="WP_138055379.1">
    <property type="nucleotide sequence ID" value="NZ_VAWE01000001.1"/>
</dbReference>
<reference evidence="2 3" key="1">
    <citation type="submission" date="2019-05" db="EMBL/GenBank/DDBJ databases">
        <title>Streptomyces marianii sp. nov., a novel marine actinomycete from southern coast of India.</title>
        <authorList>
            <person name="Iniyan A.M."/>
            <person name="Wink J."/>
            <person name="Ramprasad E."/>
            <person name="Ramana C.V."/>
            <person name="Bunk B."/>
            <person name="Sproer C."/>
            <person name="Joseph F.-J.R.S."/>
            <person name="Vincent S.G.P."/>
        </authorList>
    </citation>
    <scope>NUCLEOTIDE SEQUENCE [LARGE SCALE GENOMIC DNA]</scope>
    <source>
        <strain evidence="2 3">ICN19</strain>
    </source>
</reference>
<dbReference type="EMBL" id="VAWE01000001">
    <property type="protein sequence ID" value="TLQ46063.1"/>
    <property type="molecule type" value="Genomic_DNA"/>
</dbReference>
<name>A0A5R9EDP6_9ACTN</name>
<gene>
    <name evidence="2" type="ORF">FEF34_26465</name>
</gene>
<evidence type="ECO:0000313" key="2">
    <source>
        <dbReference type="EMBL" id="TLQ46063.1"/>
    </source>
</evidence>
<accession>A0A5R9EDP6</accession>
<organism evidence="2 3">
    <name type="scientific">Streptomyces marianii</name>
    <dbReference type="NCBI Taxonomy" id="1817406"/>
    <lineage>
        <taxon>Bacteria</taxon>
        <taxon>Bacillati</taxon>
        <taxon>Actinomycetota</taxon>
        <taxon>Actinomycetes</taxon>
        <taxon>Kitasatosporales</taxon>
        <taxon>Streptomycetaceae</taxon>
        <taxon>Streptomyces</taxon>
    </lineage>
</organism>
<dbReference type="Proteomes" id="UP000305921">
    <property type="component" value="Unassembled WGS sequence"/>
</dbReference>
<proteinExistence type="predicted"/>
<evidence type="ECO:0000313" key="3">
    <source>
        <dbReference type="Proteomes" id="UP000305921"/>
    </source>
</evidence>
<keyword evidence="1" id="KW-0472">Membrane</keyword>
<protein>
    <submittedName>
        <fullName evidence="2">Uncharacterized protein</fullName>
    </submittedName>
</protein>
<dbReference type="AlphaFoldDB" id="A0A5R9EDP6"/>
<comment type="caution">
    <text evidence="2">The sequence shown here is derived from an EMBL/GenBank/DDBJ whole genome shotgun (WGS) entry which is preliminary data.</text>
</comment>